<gene>
    <name evidence="1" type="ORF">IHE50_01740</name>
</gene>
<reference evidence="1 2" key="1">
    <citation type="submission" date="2020-09" db="EMBL/GenBank/DDBJ databases">
        <title>Genomic characterization of a novel Parvarchaeota family in acid mine drainage sediments.</title>
        <authorList>
            <person name="Luo Z.-H."/>
        </authorList>
    </citation>
    <scope>NUCLEOTIDE SEQUENCE [LARGE SCALE GENOMIC DNA]</scope>
    <source>
        <strain evidence="1">TL1-5_bins.178</strain>
    </source>
</reference>
<sequence>MKTIESILERRKYLTLADRRRLEDEVLSNFKKVIFEPHWCQRAKQRLFSKEYALYALTHEAPEGVLEYPRKWDNSRKYILRYKEQADGYMTTVNLVISYNPNREEIHMITIFEDDSPRFGRY</sequence>
<evidence type="ECO:0008006" key="3">
    <source>
        <dbReference type="Google" id="ProtNLM"/>
    </source>
</evidence>
<dbReference type="EMBL" id="JADFAQ010000023">
    <property type="protein sequence ID" value="MBE5728119.1"/>
    <property type="molecule type" value="Genomic_DNA"/>
</dbReference>
<proteinExistence type="predicted"/>
<protein>
    <recommendedName>
        <fullName evidence="3">DUF4258 domain-containing protein</fullName>
    </recommendedName>
</protein>
<evidence type="ECO:0000313" key="1">
    <source>
        <dbReference type="EMBL" id="MBE5728119.1"/>
    </source>
</evidence>
<evidence type="ECO:0000313" key="2">
    <source>
        <dbReference type="Proteomes" id="UP000763484"/>
    </source>
</evidence>
<dbReference type="Proteomes" id="UP000763484">
    <property type="component" value="Unassembled WGS sequence"/>
</dbReference>
<dbReference type="AlphaFoldDB" id="A0A8T3UUU1"/>
<accession>A0A8T3UUU1</accession>
<organism evidence="1 2">
    <name type="scientific">Candidatus Acidifodinimicrobium mancum</name>
    <dbReference type="NCBI Taxonomy" id="2898728"/>
    <lineage>
        <taxon>Archaea</taxon>
        <taxon>Candidatus Parvarchaeota</taxon>
        <taxon>Candidatus Acidifodinimicrobiaceae</taxon>
        <taxon>Candidatus Acidifodinimicrobium</taxon>
    </lineage>
</organism>
<name>A0A8T3UUU1_9ARCH</name>
<comment type="caution">
    <text evidence="1">The sequence shown here is derived from an EMBL/GenBank/DDBJ whole genome shotgun (WGS) entry which is preliminary data.</text>
</comment>